<dbReference type="GO" id="GO:0004106">
    <property type="term" value="F:chorismate mutase activity"/>
    <property type="evidence" value="ECO:0007669"/>
    <property type="project" value="UniProtKB-EC"/>
</dbReference>
<sequence length="104" mass="11618">MSPSKESNPKLANVSLSTVIAELQDIRDSIDNIDASIIHMLAERFRCTQKVGVLKARHNMPPSDPVREAQQVTRLRQLASAAKLDPEFAEKFLAFVIREVIHAP</sequence>
<feature type="domain" description="Chorismate mutase" evidence="3">
    <location>
        <begin position="17"/>
        <end position="104"/>
    </location>
</feature>
<dbReference type="PROSITE" id="PS51168">
    <property type="entry name" value="CHORISMATE_MUT_2"/>
    <property type="match status" value="1"/>
</dbReference>
<dbReference type="GO" id="GO:0009697">
    <property type="term" value="P:salicylic acid biosynthetic process"/>
    <property type="evidence" value="ECO:0007669"/>
    <property type="project" value="TreeGrafter"/>
</dbReference>
<proteinExistence type="predicted"/>
<dbReference type="InterPro" id="IPR002701">
    <property type="entry name" value="CM_II_prokaryot"/>
</dbReference>
<gene>
    <name evidence="4" type="ORF">SAMN05444159_1904</name>
</gene>
<dbReference type="InterPro" id="IPR036263">
    <property type="entry name" value="Chorismate_II_sf"/>
</dbReference>
<evidence type="ECO:0000313" key="4">
    <source>
        <dbReference type="EMBL" id="SHJ92148.1"/>
    </source>
</evidence>
<dbReference type="GO" id="GO:0046417">
    <property type="term" value="P:chorismate metabolic process"/>
    <property type="evidence" value="ECO:0007669"/>
    <property type="project" value="InterPro"/>
</dbReference>
<dbReference type="Gene3D" id="1.20.59.10">
    <property type="entry name" value="Chorismate mutase"/>
    <property type="match status" value="1"/>
</dbReference>
<name>A0A1M6N8U5_9BRAD</name>
<protein>
    <recommendedName>
        <fullName evidence="1">chorismate mutase</fullName>
        <ecNumber evidence="1">5.4.99.5</ecNumber>
    </recommendedName>
</protein>
<evidence type="ECO:0000259" key="3">
    <source>
        <dbReference type="PROSITE" id="PS51168"/>
    </source>
</evidence>
<dbReference type="PANTHER" id="PTHR38041">
    <property type="entry name" value="CHORISMATE MUTASE"/>
    <property type="match status" value="1"/>
</dbReference>
<dbReference type="Proteomes" id="UP000189935">
    <property type="component" value="Chromosome I"/>
</dbReference>
<dbReference type="InterPro" id="IPR010951">
    <property type="entry name" value="CM_bact"/>
</dbReference>
<organism evidence="4 5">
    <name type="scientific">Bradyrhizobium lablabi</name>
    <dbReference type="NCBI Taxonomy" id="722472"/>
    <lineage>
        <taxon>Bacteria</taxon>
        <taxon>Pseudomonadati</taxon>
        <taxon>Pseudomonadota</taxon>
        <taxon>Alphaproteobacteria</taxon>
        <taxon>Hyphomicrobiales</taxon>
        <taxon>Nitrobacteraceae</taxon>
        <taxon>Bradyrhizobium</taxon>
    </lineage>
</organism>
<evidence type="ECO:0000256" key="1">
    <source>
        <dbReference type="ARBA" id="ARBA00012404"/>
    </source>
</evidence>
<reference evidence="4 5" key="1">
    <citation type="submission" date="2016-11" db="EMBL/GenBank/DDBJ databases">
        <authorList>
            <person name="Jaros S."/>
            <person name="Januszkiewicz K."/>
            <person name="Wedrychowicz H."/>
        </authorList>
    </citation>
    <scope>NUCLEOTIDE SEQUENCE [LARGE SCALE GENOMIC DNA]</scope>
    <source>
        <strain evidence="4 5">GAS499</strain>
    </source>
</reference>
<dbReference type="PANTHER" id="PTHR38041:SF1">
    <property type="entry name" value="CHORISMATE MUTASE"/>
    <property type="match status" value="1"/>
</dbReference>
<dbReference type="AlphaFoldDB" id="A0A1M6N8U5"/>
<keyword evidence="2" id="KW-0413">Isomerase</keyword>
<dbReference type="InterPro" id="IPR051331">
    <property type="entry name" value="Chorismate_mutase-related"/>
</dbReference>
<dbReference type="NCBIfam" id="NF006691">
    <property type="entry name" value="PRK09239.1"/>
    <property type="match status" value="1"/>
</dbReference>
<dbReference type="NCBIfam" id="TIGR01795">
    <property type="entry name" value="CM_mono_cladeE"/>
    <property type="match status" value="1"/>
</dbReference>
<evidence type="ECO:0000256" key="2">
    <source>
        <dbReference type="ARBA" id="ARBA00023235"/>
    </source>
</evidence>
<dbReference type="SMART" id="SM00830">
    <property type="entry name" value="CM_2"/>
    <property type="match status" value="1"/>
</dbReference>
<evidence type="ECO:0000313" key="5">
    <source>
        <dbReference type="Proteomes" id="UP000189935"/>
    </source>
</evidence>
<dbReference type="EC" id="5.4.99.5" evidence="1"/>
<dbReference type="EMBL" id="LT670844">
    <property type="protein sequence ID" value="SHJ92148.1"/>
    <property type="molecule type" value="Genomic_DNA"/>
</dbReference>
<dbReference type="Pfam" id="PF01817">
    <property type="entry name" value="CM_2"/>
    <property type="match status" value="1"/>
</dbReference>
<accession>A0A1M6N8U5</accession>
<dbReference type="InterPro" id="IPR036979">
    <property type="entry name" value="CM_dom_sf"/>
</dbReference>
<dbReference type="SUPFAM" id="SSF48600">
    <property type="entry name" value="Chorismate mutase II"/>
    <property type="match status" value="1"/>
</dbReference>